<keyword evidence="1" id="KW-0863">Zinc-finger</keyword>
<gene>
    <name evidence="4" type="ORF">MGAL_10B072615</name>
</gene>
<dbReference type="EMBL" id="UYJE01010454">
    <property type="protein sequence ID" value="VDI83309.1"/>
    <property type="molecule type" value="Genomic_DNA"/>
</dbReference>
<name>A0A8B6HRQ3_MYTGA</name>
<reference evidence="4" key="1">
    <citation type="submission" date="2018-11" db="EMBL/GenBank/DDBJ databases">
        <authorList>
            <person name="Alioto T."/>
            <person name="Alioto T."/>
        </authorList>
    </citation>
    <scope>NUCLEOTIDE SEQUENCE</scope>
</reference>
<protein>
    <recommendedName>
        <fullName evidence="3">CCHC-type domain-containing protein</fullName>
    </recommendedName>
</protein>
<keyword evidence="5" id="KW-1185">Reference proteome</keyword>
<feature type="compositionally biased region" description="Basic and acidic residues" evidence="2">
    <location>
        <begin position="157"/>
        <end position="178"/>
    </location>
</feature>
<comment type="caution">
    <text evidence="4">The sequence shown here is derived from an EMBL/GenBank/DDBJ whole genome shotgun (WGS) entry which is preliminary data.</text>
</comment>
<accession>A0A8B6HRQ3</accession>
<dbReference type="OrthoDB" id="6134629at2759"/>
<proteinExistence type="predicted"/>
<dbReference type="AlphaFoldDB" id="A0A8B6HRQ3"/>
<dbReference type="InterPro" id="IPR036875">
    <property type="entry name" value="Znf_CCHC_sf"/>
</dbReference>
<feature type="domain" description="CCHC-type" evidence="3">
    <location>
        <begin position="204"/>
        <end position="220"/>
    </location>
</feature>
<dbReference type="Proteomes" id="UP000596742">
    <property type="component" value="Unassembled WGS sequence"/>
</dbReference>
<evidence type="ECO:0000256" key="1">
    <source>
        <dbReference type="PROSITE-ProRule" id="PRU00047"/>
    </source>
</evidence>
<dbReference type="Pfam" id="PF00098">
    <property type="entry name" value="zf-CCHC"/>
    <property type="match status" value="1"/>
</dbReference>
<dbReference type="SUPFAM" id="SSF57756">
    <property type="entry name" value="Retrovirus zinc finger-like domains"/>
    <property type="match status" value="1"/>
</dbReference>
<dbReference type="Gene3D" id="4.10.60.10">
    <property type="entry name" value="Zinc finger, CCHC-type"/>
    <property type="match status" value="1"/>
</dbReference>
<keyword evidence="1" id="KW-0862">Zinc</keyword>
<sequence length="376" mass="42943">MTDPGLDNSVKQVIVQEVQNAVSASQQDTLNQITALIDNRLSTFQGNIQQSQRDISQSQMSKIEETLSENYTFQRKGNENQYKHEVKVLTKLTEAKAQLDGPDLSVDSIHQARDKIVEGMTIVRDRQKLIKLADSSELGWRVVKEYTTNPIADDSEDEKKMIRAQNRAERRSKSDKLKKSTKTVRKVPYSTKERDPTPTWRTGRCFNCGNKGHWANDCPEKKDKISIFKNFECTNLYNNMKKCYIGQAENSFSSNVNKAEDKHTIEITQSKPSVIGDHFLLEVDIPVSPVGKLRSKLHEWKAITTSTHIIDVIENGYKLPLKTEPEVKHLKNNRSSLNNAEFVVEEIYKLLQKRCISEVYSKPTVVNPLTVAFNKK</sequence>
<dbReference type="PROSITE" id="PS50158">
    <property type="entry name" value="ZF_CCHC"/>
    <property type="match status" value="1"/>
</dbReference>
<dbReference type="SMART" id="SM00343">
    <property type="entry name" value="ZnF_C2HC"/>
    <property type="match status" value="1"/>
</dbReference>
<keyword evidence="1" id="KW-0479">Metal-binding</keyword>
<dbReference type="InterPro" id="IPR001878">
    <property type="entry name" value="Znf_CCHC"/>
</dbReference>
<feature type="region of interest" description="Disordered" evidence="2">
    <location>
        <begin position="154"/>
        <end position="196"/>
    </location>
</feature>
<evidence type="ECO:0000313" key="4">
    <source>
        <dbReference type="EMBL" id="VDI83309.1"/>
    </source>
</evidence>
<dbReference type="GO" id="GO:0003676">
    <property type="term" value="F:nucleic acid binding"/>
    <property type="evidence" value="ECO:0007669"/>
    <property type="project" value="InterPro"/>
</dbReference>
<evidence type="ECO:0000259" key="3">
    <source>
        <dbReference type="PROSITE" id="PS50158"/>
    </source>
</evidence>
<dbReference type="GO" id="GO:0008270">
    <property type="term" value="F:zinc ion binding"/>
    <property type="evidence" value="ECO:0007669"/>
    <property type="project" value="UniProtKB-KW"/>
</dbReference>
<evidence type="ECO:0000256" key="2">
    <source>
        <dbReference type="SAM" id="MobiDB-lite"/>
    </source>
</evidence>
<evidence type="ECO:0000313" key="5">
    <source>
        <dbReference type="Proteomes" id="UP000596742"/>
    </source>
</evidence>
<organism evidence="4 5">
    <name type="scientific">Mytilus galloprovincialis</name>
    <name type="common">Mediterranean mussel</name>
    <dbReference type="NCBI Taxonomy" id="29158"/>
    <lineage>
        <taxon>Eukaryota</taxon>
        <taxon>Metazoa</taxon>
        <taxon>Spiralia</taxon>
        <taxon>Lophotrochozoa</taxon>
        <taxon>Mollusca</taxon>
        <taxon>Bivalvia</taxon>
        <taxon>Autobranchia</taxon>
        <taxon>Pteriomorphia</taxon>
        <taxon>Mytilida</taxon>
        <taxon>Mytiloidea</taxon>
        <taxon>Mytilidae</taxon>
        <taxon>Mytilinae</taxon>
        <taxon>Mytilus</taxon>
    </lineage>
</organism>